<dbReference type="Proteomes" id="UP000001423">
    <property type="component" value="Chromosome"/>
</dbReference>
<evidence type="ECO:0000313" key="2">
    <source>
        <dbReference type="EMBL" id="CAE21118.1"/>
    </source>
</evidence>
<feature type="region of interest" description="Disordered" evidence="1">
    <location>
        <begin position="1"/>
        <end position="79"/>
    </location>
</feature>
<reference evidence="2 3" key="1">
    <citation type="journal article" date="2003" name="Nature">
        <title>Genome divergence in two Prochlorococcus ecotypes reflects oceanic niche differentiation.</title>
        <authorList>
            <person name="Rocap G."/>
            <person name="Larimer F.W."/>
            <person name="Lamerdin J.E."/>
            <person name="Malfatti S."/>
            <person name="Chain P."/>
            <person name="Ahlgren N.A."/>
            <person name="Arellano A."/>
            <person name="Coleman M."/>
            <person name="Hauser L."/>
            <person name="Hess W.R."/>
            <person name="Johnson Z.I."/>
            <person name="Land M.L."/>
            <person name="Lindell D."/>
            <person name="Post A.F."/>
            <person name="Regala W."/>
            <person name="Shah M."/>
            <person name="Shaw S.L."/>
            <person name="Steglich C."/>
            <person name="Sullivan M.B."/>
            <person name="Ting C.S."/>
            <person name="Tolonen A."/>
            <person name="Webb E.A."/>
            <person name="Zinser E.R."/>
            <person name="Chisholm S.W."/>
        </authorList>
    </citation>
    <scope>NUCLEOTIDE SEQUENCE [LARGE SCALE GENOMIC DNA]</scope>
    <source>
        <strain evidence="3">MIT 9313</strain>
    </source>
</reference>
<proteinExistence type="predicted"/>
<dbReference type="EMBL" id="BX548175">
    <property type="protein sequence ID" value="CAE21118.1"/>
    <property type="molecule type" value="Genomic_DNA"/>
</dbReference>
<dbReference type="RefSeq" id="WP_011130319.1">
    <property type="nucleotide sequence ID" value="NC_005071.1"/>
</dbReference>
<dbReference type="KEGG" id="pmt:PMT_0943"/>
<name>Q7V720_PROMM</name>
<sequence>MTNIELTLEQLQTISGGGKADREARKEARKAKRDQRKHDRKCDDGPPASDCPYGPDSESGVDHHEQDTHPGCGPWGPCI</sequence>
<dbReference type="AlphaFoldDB" id="Q7V720"/>
<evidence type="ECO:0000313" key="3">
    <source>
        <dbReference type="Proteomes" id="UP000001423"/>
    </source>
</evidence>
<accession>Q7V720</accession>
<evidence type="ECO:0000256" key="1">
    <source>
        <dbReference type="SAM" id="MobiDB-lite"/>
    </source>
</evidence>
<organism evidence="2 3">
    <name type="scientific">Prochlorococcus marinus (strain MIT 9313)</name>
    <dbReference type="NCBI Taxonomy" id="74547"/>
    <lineage>
        <taxon>Bacteria</taxon>
        <taxon>Bacillati</taxon>
        <taxon>Cyanobacteriota</taxon>
        <taxon>Cyanophyceae</taxon>
        <taxon>Synechococcales</taxon>
        <taxon>Prochlorococcaceae</taxon>
        <taxon>Prochlorococcus</taxon>
    </lineage>
</organism>
<feature type="compositionally biased region" description="Polar residues" evidence="1">
    <location>
        <begin position="1"/>
        <end position="14"/>
    </location>
</feature>
<gene>
    <name evidence="2" type="ordered locus">PMT_0943</name>
</gene>
<dbReference type="NCBIfam" id="NF033456">
    <property type="entry name" value="RiPP_CCRG-2"/>
    <property type="match status" value="1"/>
</dbReference>
<dbReference type="HOGENOM" id="CLU_2603174_0_0_3"/>
<keyword evidence="3" id="KW-1185">Reference proteome</keyword>
<protein>
    <submittedName>
        <fullName evidence="2">Uncharacterized protein</fullName>
    </submittedName>
</protein>